<gene>
    <name evidence="1" type="ORF">RND71_021860</name>
</gene>
<dbReference type="Proteomes" id="UP001291623">
    <property type="component" value="Unassembled WGS sequence"/>
</dbReference>
<dbReference type="EMBL" id="JAVYJV010000011">
    <property type="protein sequence ID" value="KAK4359631.1"/>
    <property type="molecule type" value="Genomic_DNA"/>
</dbReference>
<accession>A0AAE1RZ90</accession>
<evidence type="ECO:0000313" key="2">
    <source>
        <dbReference type="Proteomes" id="UP001291623"/>
    </source>
</evidence>
<comment type="caution">
    <text evidence="1">The sequence shown here is derived from an EMBL/GenBank/DDBJ whole genome shotgun (WGS) entry which is preliminary data.</text>
</comment>
<sequence length="296" mass="34040">MSRLRGPKAQSPIWNHYERLEEMQSLKTQDYYLVISVGRSAELELGAKDLTSDGRKIKIKQKSKDLRLHEVEVGVARVGGERVYEVRQFRFVRHTNFSLSWPMEISELIQISTPERVHLLKGPRTYELRQINGIAPAMLWAADVGPHIRKIKIKQKSKDLRLPEVEVGVARVGGERVSEVRQFRFVRHTNFSLSWPMEISELIQISTPERFPYPWHGYHQIKESESQPYSIESSSHNFNLKLILRLYRGDASHTIPRDVGRSAELELGAKDLTADGDSHLRVCTFSRALALTNCVD</sequence>
<protein>
    <submittedName>
        <fullName evidence="1">Uncharacterized protein</fullName>
    </submittedName>
</protein>
<dbReference type="AlphaFoldDB" id="A0AAE1RZ90"/>
<organism evidence="1 2">
    <name type="scientific">Anisodus tanguticus</name>
    <dbReference type="NCBI Taxonomy" id="243964"/>
    <lineage>
        <taxon>Eukaryota</taxon>
        <taxon>Viridiplantae</taxon>
        <taxon>Streptophyta</taxon>
        <taxon>Embryophyta</taxon>
        <taxon>Tracheophyta</taxon>
        <taxon>Spermatophyta</taxon>
        <taxon>Magnoliopsida</taxon>
        <taxon>eudicotyledons</taxon>
        <taxon>Gunneridae</taxon>
        <taxon>Pentapetalae</taxon>
        <taxon>asterids</taxon>
        <taxon>lamiids</taxon>
        <taxon>Solanales</taxon>
        <taxon>Solanaceae</taxon>
        <taxon>Solanoideae</taxon>
        <taxon>Hyoscyameae</taxon>
        <taxon>Anisodus</taxon>
    </lineage>
</organism>
<proteinExistence type="predicted"/>
<keyword evidence="2" id="KW-1185">Reference proteome</keyword>
<evidence type="ECO:0000313" key="1">
    <source>
        <dbReference type="EMBL" id="KAK4359631.1"/>
    </source>
</evidence>
<name>A0AAE1RZ90_9SOLA</name>
<reference evidence="1" key="1">
    <citation type="submission" date="2023-12" db="EMBL/GenBank/DDBJ databases">
        <title>Genome assembly of Anisodus tanguticus.</title>
        <authorList>
            <person name="Wang Y.-J."/>
        </authorList>
    </citation>
    <scope>NUCLEOTIDE SEQUENCE</scope>
    <source>
        <strain evidence="1">KB-2021</strain>
        <tissue evidence="1">Leaf</tissue>
    </source>
</reference>